<keyword evidence="2" id="KW-1185">Reference proteome</keyword>
<name>A0ACC0S772_POPTR</name>
<comment type="caution">
    <text evidence="1">The sequence shown here is derived from an EMBL/GenBank/DDBJ whole genome shotgun (WGS) entry which is preliminary data.</text>
</comment>
<proteinExistence type="predicted"/>
<sequence>MLRAPSGKCLMDLNQSSCHVVSIYCGESGGCWDGSIMSNLPNYDVGSFNLIEPCQYHTSYDPSNFFLFGAFDGNIFSYLSYFSFNLYQSTSMLYPNLLNPYDKHV</sequence>
<organism evidence="1 2">
    <name type="scientific">Populus trichocarpa</name>
    <name type="common">Western balsam poplar</name>
    <name type="synonym">Populus balsamifera subsp. trichocarpa</name>
    <dbReference type="NCBI Taxonomy" id="3694"/>
    <lineage>
        <taxon>Eukaryota</taxon>
        <taxon>Viridiplantae</taxon>
        <taxon>Streptophyta</taxon>
        <taxon>Embryophyta</taxon>
        <taxon>Tracheophyta</taxon>
        <taxon>Spermatophyta</taxon>
        <taxon>Magnoliopsida</taxon>
        <taxon>eudicotyledons</taxon>
        <taxon>Gunneridae</taxon>
        <taxon>Pentapetalae</taxon>
        <taxon>rosids</taxon>
        <taxon>fabids</taxon>
        <taxon>Malpighiales</taxon>
        <taxon>Salicaceae</taxon>
        <taxon>Saliceae</taxon>
        <taxon>Populus</taxon>
    </lineage>
</organism>
<reference evidence="1 2" key="1">
    <citation type="journal article" date="2006" name="Science">
        <title>The genome of black cottonwood, Populus trichocarpa (Torr. &amp; Gray).</title>
        <authorList>
            <person name="Tuskan G.A."/>
            <person name="Difazio S."/>
            <person name="Jansson S."/>
            <person name="Bohlmann J."/>
            <person name="Grigoriev I."/>
            <person name="Hellsten U."/>
            <person name="Putnam N."/>
            <person name="Ralph S."/>
            <person name="Rombauts S."/>
            <person name="Salamov A."/>
            <person name="Schein J."/>
            <person name="Sterck L."/>
            <person name="Aerts A."/>
            <person name="Bhalerao R.R."/>
            <person name="Bhalerao R.P."/>
            <person name="Blaudez D."/>
            <person name="Boerjan W."/>
            <person name="Brun A."/>
            <person name="Brunner A."/>
            <person name="Busov V."/>
            <person name="Campbell M."/>
            <person name="Carlson J."/>
            <person name="Chalot M."/>
            <person name="Chapman J."/>
            <person name="Chen G.L."/>
            <person name="Cooper D."/>
            <person name="Coutinho P.M."/>
            <person name="Couturier J."/>
            <person name="Covert S."/>
            <person name="Cronk Q."/>
            <person name="Cunningham R."/>
            <person name="Davis J."/>
            <person name="Degroeve S."/>
            <person name="Dejardin A."/>
            <person name="Depamphilis C."/>
            <person name="Detter J."/>
            <person name="Dirks B."/>
            <person name="Dubchak I."/>
            <person name="Duplessis S."/>
            <person name="Ehlting J."/>
            <person name="Ellis B."/>
            <person name="Gendler K."/>
            <person name="Goodstein D."/>
            <person name="Gribskov M."/>
            <person name="Grimwood J."/>
            <person name="Groover A."/>
            <person name="Gunter L."/>
            <person name="Hamberger B."/>
            <person name="Heinze B."/>
            <person name="Helariutta Y."/>
            <person name="Henrissat B."/>
            <person name="Holligan D."/>
            <person name="Holt R."/>
            <person name="Huang W."/>
            <person name="Islam-Faridi N."/>
            <person name="Jones S."/>
            <person name="Jones-Rhoades M."/>
            <person name="Jorgensen R."/>
            <person name="Joshi C."/>
            <person name="Kangasjarvi J."/>
            <person name="Karlsson J."/>
            <person name="Kelleher C."/>
            <person name="Kirkpatrick R."/>
            <person name="Kirst M."/>
            <person name="Kohler A."/>
            <person name="Kalluri U."/>
            <person name="Larimer F."/>
            <person name="Leebens-Mack J."/>
            <person name="Leple J.C."/>
            <person name="Locascio P."/>
            <person name="Lou Y."/>
            <person name="Lucas S."/>
            <person name="Martin F."/>
            <person name="Montanini B."/>
            <person name="Napoli C."/>
            <person name="Nelson D.R."/>
            <person name="Nelson C."/>
            <person name="Nieminen K."/>
            <person name="Nilsson O."/>
            <person name="Pereda V."/>
            <person name="Peter G."/>
            <person name="Philippe R."/>
            <person name="Pilate G."/>
            <person name="Poliakov A."/>
            <person name="Razumovskaya J."/>
            <person name="Richardson P."/>
            <person name="Rinaldi C."/>
            <person name="Ritland K."/>
            <person name="Rouze P."/>
            <person name="Ryaboy D."/>
            <person name="Schmutz J."/>
            <person name="Schrader J."/>
            <person name="Segerman B."/>
            <person name="Shin H."/>
            <person name="Siddiqui A."/>
            <person name="Sterky F."/>
            <person name="Terry A."/>
            <person name="Tsai C.J."/>
            <person name="Uberbacher E."/>
            <person name="Unneberg P."/>
            <person name="Vahala J."/>
            <person name="Wall K."/>
            <person name="Wessler S."/>
            <person name="Yang G."/>
            <person name="Yin T."/>
            <person name="Douglas C."/>
            <person name="Marra M."/>
            <person name="Sandberg G."/>
            <person name="Van de Peer Y."/>
            <person name="Rokhsar D."/>
        </authorList>
    </citation>
    <scope>NUCLEOTIDE SEQUENCE [LARGE SCALE GENOMIC DNA]</scope>
    <source>
        <strain evidence="2">cv. Nisqually</strain>
    </source>
</reference>
<evidence type="ECO:0000313" key="1">
    <source>
        <dbReference type="EMBL" id="KAI9384716.1"/>
    </source>
</evidence>
<evidence type="ECO:0000313" key="2">
    <source>
        <dbReference type="Proteomes" id="UP000006729"/>
    </source>
</evidence>
<accession>A0ACC0S772</accession>
<protein>
    <submittedName>
        <fullName evidence="1">Uncharacterized protein</fullName>
    </submittedName>
</protein>
<gene>
    <name evidence="1" type="ORF">POPTR_012G100450v4</name>
</gene>
<dbReference type="EMBL" id="CM009301">
    <property type="protein sequence ID" value="KAI9384716.1"/>
    <property type="molecule type" value="Genomic_DNA"/>
</dbReference>
<dbReference type="Proteomes" id="UP000006729">
    <property type="component" value="Chromosome 12"/>
</dbReference>